<dbReference type="Pfam" id="PF04932">
    <property type="entry name" value="Wzy_C"/>
    <property type="match status" value="1"/>
</dbReference>
<feature type="transmembrane region" description="Helical" evidence="5">
    <location>
        <begin position="275"/>
        <end position="293"/>
    </location>
</feature>
<feature type="transmembrane region" description="Helical" evidence="5">
    <location>
        <begin position="79"/>
        <end position="99"/>
    </location>
</feature>
<evidence type="ECO:0000256" key="2">
    <source>
        <dbReference type="ARBA" id="ARBA00022692"/>
    </source>
</evidence>
<dbReference type="InterPro" id="IPR051533">
    <property type="entry name" value="WaaL-like"/>
</dbReference>
<dbReference type="EMBL" id="AP019860">
    <property type="protein sequence ID" value="BBM86913.1"/>
    <property type="molecule type" value="Genomic_DNA"/>
</dbReference>
<organism evidence="7 8">
    <name type="scientific">Uabimicrobium amorphum</name>
    <dbReference type="NCBI Taxonomy" id="2596890"/>
    <lineage>
        <taxon>Bacteria</taxon>
        <taxon>Pseudomonadati</taxon>
        <taxon>Planctomycetota</taxon>
        <taxon>Candidatus Uabimicrobiia</taxon>
        <taxon>Candidatus Uabimicrobiales</taxon>
        <taxon>Candidatus Uabimicrobiaceae</taxon>
        <taxon>Candidatus Uabimicrobium</taxon>
    </lineage>
</organism>
<feature type="transmembrane region" description="Helical" evidence="5">
    <location>
        <begin position="416"/>
        <end position="433"/>
    </location>
</feature>
<feature type="transmembrane region" description="Helical" evidence="5">
    <location>
        <begin position="228"/>
        <end position="245"/>
    </location>
</feature>
<feature type="transmembrane region" description="Helical" evidence="5">
    <location>
        <begin position="203"/>
        <end position="221"/>
    </location>
</feature>
<name>A0A5S9F683_UABAM</name>
<proteinExistence type="predicted"/>
<evidence type="ECO:0000256" key="5">
    <source>
        <dbReference type="SAM" id="Phobius"/>
    </source>
</evidence>
<feature type="transmembrane region" description="Helical" evidence="5">
    <location>
        <begin position="23"/>
        <end position="42"/>
    </location>
</feature>
<accession>A0A5S9F683</accession>
<dbReference type="PANTHER" id="PTHR37422:SF23">
    <property type="entry name" value="TEICHURONIC ACID BIOSYNTHESIS PROTEIN TUAE"/>
    <property type="match status" value="1"/>
</dbReference>
<feature type="transmembrane region" description="Helical" evidence="5">
    <location>
        <begin position="251"/>
        <end position="268"/>
    </location>
</feature>
<keyword evidence="2 5" id="KW-0812">Transmembrane</keyword>
<dbReference type="PANTHER" id="PTHR37422">
    <property type="entry name" value="TEICHURONIC ACID BIOSYNTHESIS PROTEIN TUAE"/>
    <property type="match status" value="1"/>
</dbReference>
<feature type="transmembrane region" description="Helical" evidence="5">
    <location>
        <begin position="111"/>
        <end position="127"/>
    </location>
</feature>
<feature type="transmembrane region" description="Helical" evidence="5">
    <location>
        <begin position="133"/>
        <end position="152"/>
    </location>
</feature>
<sequence length="516" mass="59818">MFLIYKDLFSTMYILANPLKNPVWIGALCFIVPTITLLLTIMRPRAHKVCLWLMVVWMCHVKKPFYMELFFEQYRGVDRGFGVTICDFFFFGYMLWLLLNVQKIRKWLPTNTLPMFALVICALLSLTNSINPYYGLFTIHKMLRGIVLYWVTVNILKSKEDFDIAINALAFSVIFQGVVVIYAKYIVKTVVVRSVGTFPHPNSMAMYINLILPTLLCMVLISKSKKQTLYYSLALVLGMVSIVFTKSRGGLIIMLGGLLMAAGISTMLKMSFQKIRVLFLGFIVVCVLGSFAAPKMIQRFQKAPKESAETRHYFNNAARAMANDYFWGIGINSYSYSLANTEYYWFVYPDVEEDDREIFRDPDNPRAVSRLGNCHHIYLLWASECGWVSMYLFLWIIAIFMLLNSFLIFFTRKTPYYNALLIGLLCGFTTLHLQGLLEWVYRQTQVFYLFHFLSGVLVSIFVQRKNLPLDGQKTQEKKIEKNVITNTDVLLRRKSSTRMMIRKGNRDRCEKNTILS</sequence>
<evidence type="ECO:0000259" key="6">
    <source>
        <dbReference type="Pfam" id="PF04932"/>
    </source>
</evidence>
<evidence type="ECO:0000256" key="3">
    <source>
        <dbReference type="ARBA" id="ARBA00022989"/>
    </source>
</evidence>
<feature type="transmembrane region" description="Helical" evidence="5">
    <location>
        <begin position="49"/>
        <end position="67"/>
    </location>
</feature>
<dbReference type="GO" id="GO:0016020">
    <property type="term" value="C:membrane"/>
    <property type="evidence" value="ECO:0007669"/>
    <property type="project" value="UniProtKB-SubCell"/>
</dbReference>
<gene>
    <name evidence="7" type="ORF">UABAM_05315</name>
</gene>
<keyword evidence="8" id="KW-1185">Reference proteome</keyword>
<feature type="transmembrane region" description="Helical" evidence="5">
    <location>
        <begin position="388"/>
        <end position="409"/>
    </location>
</feature>
<keyword evidence="4 5" id="KW-0472">Membrane</keyword>
<comment type="subcellular location">
    <subcellularLocation>
        <location evidence="1">Membrane</location>
        <topology evidence="1">Multi-pass membrane protein</topology>
    </subcellularLocation>
</comment>
<evidence type="ECO:0000313" key="7">
    <source>
        <dbReference type="EMBL" id="BBM86913.1"/>
    </source>
</evidence>
<reference evidence="7 8" key="1">
    <citation type="submission" date="2019-08" db="EMBL/GenBank/DDBJ databases">
        <title>Complete genome sequence of Candidatus Uab amorphum.</title>
        <authorList>
            <person name="Shiratori T."/>
            <person name="Suzuki S."/>
            <person name="Kakizawa Y."/>
            <person name="Ishida K."/>
        </authorList>
    </citation>
    <scope>NUCLEOTIDE SEQUENCE [LARGE SCALE GENOMIC DNA]</scope>
    <source>
        <strain evidence="7 8">SRT547</strain>
    </source>
</reference>
<evidence type="ECO:0000313" key="8">
    <source>
        <dbReference type="Proteomes" id="UP000326354"/>
    </source>
</evidence>
<dbReference type="Proteomes" id="UP000326354">
    <property type="component" value="Chromosome"/>
</dbReference>
<evidence type="ECO:0000256" key="4">
    <source>
        <dbReference type="ARBA" id="ARBA00023136"/>
    </source>
</evidence>
<dbReference type="KEGG" id="uam:UABAM_05315"/>
<feature type="transmembrane region" description="Helical" evidence="5">
    <location>
        <begin position="164"/>
        <end position="183"/>
    </location>
</feature>
<evidence type="ECO:0000256" key="1">
    <source>
        <dbReference type="ARBA" id="ARBA00004141"/>
    </source>
</evidence>
<feature type="domain" description="O-antigen ligase-related" evidence="6">
    <location>
        <begin position="233"/>
        <end position="394"/>
    </location>
</feature>
<dbReference type="OrthoDB" id="286675at2"/>
<dbReference type="AlphaFoldDB" id="A0A5S9F683"/>
<keyword evidence="3 5" id="KW-1133">Transmembrane helix</keyword>
<dbReference type="InterPro" id="IPR007016">
    <property type="entry name" value="O-antigen_ligase-rel_domated"/>
</dbReference>
<protein>
    <recommendedName>
        <fullName evidence="6">O-antigen ligase-related domain-containing protein</fullName>
    </recommendedName>
</protein>
<feature type="transmembrane region" description="Helical" evidence="5">
    <location>
        <begin position="445"/>
        <end position="462"/>
    </location>
</feature>